<feature type="region of interest" description="Disordered" evidence="1">
    <location>
        <begin position="1"/>
        <end position="26"/>
    </location>
</feature>
<evidence type="ECO:0000313" key="4">
    <source>
        <dbReference type="Proteomes" id="UP001168877"/>
    </source>
</evidence>
<gene>
    <name evidence="3" type="ORF">LWI29_022691</name>
</gene>
<accession>A0AA39RSQ4</accession>
<evidence type="ECO:0000313" key="3">
    <source>
        <dbReference type="EMBL" id="KAK0579201.1"/>
    </source>
</evidence>
<name>A0AA39RSQ4_ACESA</name>
<dbReference type="Pfam" id="PF04195">
    <property type="entry name" value="Transposase_28"/>
    <property type="match status" value="1"/>
</dbReference>
<feature type="compositionally biased region" description="Acidic residues" evidence="1">
    <location>
        <begin position="1"/>
        <end position="21"/>
    </location>
</feature>
<comment type="caution">
    <text evidence="3">The sequence shown here is derived from an EMBL/GenBank/DDBJ whole genome shotgun (WGS) entry which is preliminary data.</text>
</comment>
<reference evidence="3" key="2">
    <citation type="submission" date="2023-06" db="EMBL/GenBank/DDBJ databases">
        <authorList>
            <person name="Swenson N.G."/>
            <person name="Wegrzyn J.L."/>
            <person name="Mcevoy S.L."/>
        </authorList>
    </citation>
    <scope>NUCLEOTIDE SEQUENCE</scope>
    <source>
        <strain evidence="3">NS2018</strain>
        <tissue evidence="3">Leaf</tissue>
    </source>
</reference>
<organism evidence="3 4">
    <name type="scientific">Acer saccharum</name>
    <name type="common">Sugar maple</name>
    <dbReference type="NCBI Taxonomy" id="4024"/>
    <lineage>
        <taxon>Eukaryota</taxon>
        <taxon>Viridiplantae</taxon>
        <taxon>Streptophyta</taxon>
        <taxon>Embryophyta</taxon>
        <taxon>Tracheophyta</taxon>
        <taxon>Spermatophyta</taxon>
        <taxon>Magnoliopsida</taxon>
        <taxon>eudicotyledons</taxon>
        <taxon>Gunneridae</taxon>
        <taxon>Pentapetalae</taxon>
        <taxon>rosids</taxon>
        <taxon>malvids</taxon>
        <taxon>Sapindales</taxon>
        <taxon>Sapindaceae</taxon>
        <taxon>Hippocastanoideae</taxon>
        <taxon>Acereae</taxon>
        <taxon>Acer</taxon>
    </lineage>
</organism>
<dbReference type="Proteomes" id="UP001168877">
    <property type="component" value="Unassembled WGS sequence"/>
</dbReference>
<sequence length="180" mass="20636">MDDHEFESESYEEVEEEEDVGHDESSQVITIVTALPSAGSHRPRSRLSLPDLGYEIDNVQYTASANMLKNLKKTFSIPNIVFLHLPQDDNLPSFPPEDKVIFCSDFFRFGVRLPLHPFINLVLCHYKLTPSQLCPNGWRILVGTLALFRSMYNDDPSLAEFQYLNCLKASVCSGWYYFHP</sequence>
<dbReference type="AlphaFoldDB" id="A0AA39RSQ4"/>
<evidence type="ECO:0000259" key="2">
    <source>
        <dbReference type="Pfam" id="PF04195"/>
    </source>
</evidence>
<proteinExistence type="predicted"/>
<protein>
    <recommendedName>
        <fullName evidence="2">Transposase (putative) gypsy type domain-containing protein</fullName>
    </recommendedName>
</protein>
<keyword evidence="4" id="KW-1185">Reference proteome</keyword>
<dbReference type="InterPro" id="IPR007321">
    <property type="entry name" value="Transposase_28"/>
</dbReference>
<evidence type="ECO:0000256" key="1">
    <source>
        <dbReference type="SAM" id="MobiDB-lite"/>
    </source>
</evidence>
<feature type="domain" description="Transposase (putative) gypsy type" evidence="2">
    <location>
        <begin position="101"/>
        <end position="167"/>
    </location>
</feature>
<dbReference type="EMBL" id="JAUESC010000385">
    <property type="protein sequence ID" value="KAK0579201.1"/>
    <property type="molecule type" value="Genomic_DNA"/>
</dbReference>
<reference evidence="3" key="1">
    <citation type="journal article" date="2022" name="Plant J.">
        <title>Strategies of tolerance reflected in two North American maple genomes.</title>
        <authorList>
            <person name="McEvoy S.L."/>
            <person name="Sezen U.U."/>
            <person name="Trouern-Trend A."/>
            <person name="McMahon S.M."/>
            <person name="Schaberg P.G."/>
            <person name="Yang J."/>
            <person name="Wegrzyn J.L."/>
            <person name="Swenson N.G."/>
        </authorList>
    </citation>
    <scope>NUCLEOTIDE SEQUENCE</scope>
    <source>
        <strain evidence="3">NS2018</strain>
    </source>
</reference>